<dbReference type="InterPro" id="IPR036291">
    <property type="entry name" value="NAD(P)-bd_dom_sf"/>
</dbReference>
<dbReference type="Gene3D" id="3.40.50.720">
    <property type="entry name" value="NAD(P)-binding Rossmann-like Domain"/>
    <property type="match status" value="1"/>
</dbReference>
<protein>
    <recommendedName>
        <fullName evidence="3">Thioester reductase (TE) domain-containing protein</fullName>
    </recommendedName>
</protein>
<dbReference type="EMBL" id="PGGS01004866">
    <property type="protein sequence ID" value="PNG93945.1"/>
    <property type="molecule type" value="Genomic_DNA"/>
</dbReference>
<dbReference type="SUPFAM" id="SSF51735">
    <property type="entry name" value="NAD(P)-binding Rossmann-fold domains"/>
    <property type="match status" value="1"/>
</dbReference>
<dbReference type="Proteomes" id="UP000236333">
    <property type="component" value="Unassembled WGS sequence"/>
</dbReference>
<keyword evidence="2" id="KW-1185">Reference proteome</keyword>
<dbReference type="AlphaFoldDB" id="A0A2J7Z0Y2"/>
<sequence>MESYEGAEVLLTGVTGFVGSEIARQLLELKAHLRCPVRGPADAPRLVELKRAFEGLPGELTFV</sequence>
<feature type="non-terminal residue" evidence="1">
    <location>
        <position position="63"/>
    </location>
</feature>
<evidence type="ECO:0000313" key="2">
    <source>
        <dbReference type="Proteomes" id="UP000236333"/>
    </source>
</evidence>
<evidence type="ECO:0000313" key="1">
    <source>
        <dbReference type="EMBL" id="PNG93945.1"/>
    </source>
</evidence>
<comment type="caution">
    <text evidence="1">The sequence shown here is derived from an EMBL/GenBank/DDBJ whole genome shotgun (WGS) entry which is preliminary data.</text>
</comment>
<evidence type="ECO:0008006" key="3">
    <source>
        <dbReference type="Google" id="ProtNLM"/>
    </source>
</evidence>
<proteinExistence type="predicted"/>
<name>A0A2J7Z0Y2_9CHLO</name>
<gene>
    <name evidence="1" type="ORF">TSOC_015304</name>
</gene>
<organism evidence="1 2">
    <name type="scientific">Tetrabaena socialis</name>
    <dbReference type="NCBI Taxonomy" id="47790"/>
    <lineage>
        <taxon>Eukaryota</taxon>
        <taxon>Viridiplantae</taxon>
        <taxon>Chlorophyta</taxon>
        <taxon>core chlorophytes</taxon>
        <taxon>Chlorophyceae</taxon>
        <taxon>CS clade</taxon>
        <taxon>Chlamydomonadales</taxon>
        <taxon>Tetrabaenaceae</taxon>
        <taxon>Tetrabaena</taxon>
    </lineage>
</organism>
<accession>A0A2J7Z0Y2</accession>
<dbReference type="OrthoDB" id="2735536at2759"/>
<reference evidence="1 2" key="1">
    <citation type="journal article" date="2017" name="Mol. Biol. Evol.">
        <title>The 4-celled Tetrabaena socialis nuclear genome reveals the essential components for genetic control of cell number at the origin of multicellularity in the volvocine lineage.</title>
        <authorList>
            <person name="Featherston J."/>
            <person name="Arakaki Y."/>
            <person name="Hanschen E.R."/>
            <person name="Ferris P.J."/>
            <person name="Michod R.E."/>
            <person name="Olson B.J.S.C."/>
            <person name="Nozaki H."/>
            <person name="Durand P.M."/>
        </authorList>
    </citation>
    <scope>NUCLEOTIDE SEQUENCE [LARGE SCALE GENOMIC DNA]</scope>
    <source>
        <strain evidence="1 2">NIES-571</strain>
    </source>
</reference>